<reference evidence="2 3" key="1">
    <citation type="journal article" date="2011" name="J. Bacteriol.">
        <title>Genome sequence of Chthoniobacter flavus Ellin428, an aerobic heterotrophic soil bacterium.</title>
        <authorList>
            <person name="Kant R."/>
            <person name="van Passel M.W."/>
            <person name="Palva A."/>
            <person name="Lucas S."/>
            <person name="Lapidus A."/>
            <person name="Glavina Del Rio T."/>
            <person name="Dalin E."/>
            <person name="Tice H."/>
            <person name="Bruce D."/>
            <person name="Goodwin L."/>
            <person name="Pitluck S."/>
            <person name="Larimer F.W."/>
            <person name="Land M.L."/>
            <person name="Hauser L."/>
            <person name="Sangwan P."/>
            <person name="de Vos W.M."/>
            <person name="Janssen P.H."/>
            <person name="Smidt H."/>
        </authorList>
    </citation>
    <scope>NUCLEOTIDE SEQUENCE [LARGE SCALE GENOMIC DNA]</scope>
    <source>
        <strain evidence="2 3">Ellin428</strain>
    </source>
</reference>
<dbReference type="InParanoid" id="B4D4V2"/>
<protein>
    <submittedName>
        <fullName evidence="2">Uncharacterized protein</fullName>
    </submittedName>
</protein>
<dbReference type="Proteomes" id="UP000005824">
    <property type="component" value="Unassembled WGS sequence"/>
</dbReference>
<keyword evidence="1" id="KW-0812">Transmembrane</keyword>
<evidence type="ECO:0000313" key="2">
    <source>
        <dbReference type="EMBL" id="EDY18555.1"/>
    </source>
</evidence>
<sequence>MKKPNKTLEKVGVGRMTIKYHAHALTLFAVFWSLPSGISVTDRFGRSYAKANHW</sequence>
<keyword evidence="3" id="KW-1185">Reference proteome</keyword>
<dbReference type="EMBL" id="ABVL01000012">
    <property type="protein sequence ID" value="EDY18555.1"/>
    <property type="molecule type" value="Genomic_DNA"/>
</dbReference>
<comment type="caution">
    <text evidence="2">The sequence shown here is derived from an EMBL/GenBank/DDBJ whole genome shotgun (WGS) entry which is preliminary data.</text>
</comment>
<keyword evidence="1" id="KW-1133">Transmembrane helix</keyword>
<organism evidence="2 3">
    <name type="scientific">Chthoniobacter flavus Ellin428</name>
    <dbReference type="NCBI Taxonomy" id="497964"/>
    <lineage>
        <taxon>Bacteria</taxon>
        <taxon>Pseudomonadati</taxon>
        <taxon>Verrucomicrobiota</taxon>
        <taxon>Spartobacteria</taxon>
        <taxon>Chthoniobacterales</taxon>
        <taxon>Chthoniobacteraceae</taxon>
        <taxon>Chthoniobacter</taxon>
    </lineage>
</organism>
<feature type="transmembrane region" description="Helical" evidence="1">
    <location>
        <begin position="20"/>
        <end position="40"/>
    </location>
</feature>
<accession>B4D4V2</accession>
<dbReference type="STRING" id="497964.CfE428DRAFT_3940"/>
<proteinExistence type="predicted"/>
<keyword evidence="1" id="KW-0472">Membrane</keyword>
<gene>
    <name evidence="2" type="ORF">CfE428DRAFT_3940</name>
</gene>
<dbReference type="AlphaFoldDB" id="B4D4V2"/>
<evidence type="ECO:0000313" key="3">
    <source>
        <dbReference type="Proteomes" id="UP000005824"/>
    </source>
</evidence>
<evidence type="ECO:0000256" key="1">
    <source>
        <dbReference type="SAM" id="Phobius"/>
    </source>
</evidence>
<name>B4D4V2_9BACT</name>